<gene>
    <name evidence="2" type="ORF">NE237_026785</name>
</gene>
<dbReference type="Proteomes" id="UP001141806">
    <property type="component" value="Unassembled WGS sequence"/>
</dbReference>
<dbReference type="OrthoDB" id="504689at2759"/>
<dbReference type="PANTHER" id="PTHR30546">
    <property type="entry name" value="FLAVODOXIN-RELATED PROTEIN WRBA-RELATED"/>
    <property type="match status" value="1"/>
</dbReference>
<evidence type="ECO:0000256" key="1">
    <source>
        <dbReference type="ARBA" id="ARBA00006961"/>
    </source>
</evidence>
<dbReference type="GO" id="GO:0003955">
    <property type="term" value="F:NAD(P)H dehydrogenase (quinone) activity"/>
    <property type="evidence" value="ECO:0007669"/>
    <property type="project" value="TreeGrafter"/>
</dbReference>
<dbReference type="GO" id="GO:0016020">
    <property type="term" value="C:membrane"/>
    <property type="evidence" value="ECO:0007669"/>
    <property type="project" value="TreeGrafter"/>
</dbReference>
<dbReference type="Gene3D" id="3.40.50.360">
    <property type="match status" value="1"/>
</dbReference>
<reference evidence="2" key="1">
    <citation type="journal article" date="2023" name="Plant J.">
        <title>The genome of the king protea, Protea cynaroides.</title>
        <authorList>
            <person name="Chang J."/>
            <person name="Duong T.A."/>
            <person name="Schoeman C."/>
            <person name="Ma X."/>
            <person name="Roodt D."/>
            <person name="Barker N."/>
            <person name="Li Z."/>
            <person name="Van de Peer Y."/>
            <person name="Mizrachi E."/>
        </authorList>
    </citation>
    <scope>NUCLEOTIDE SEQUENCE</scope>
    <source>
        <tissue evidence="2">Young leaves</tissue>
    </source>
</reference>
<proteinExistence type="inferred from homology"/>
<comment type="caution">
    <text evidence="2">The sequence shown here is derived from an EMBL/GenBank/DDBJ whole genome shotgun (WGS) entry which is preliminary data.</text>
</comment>
<dbReference type="PANTHER" id="PTHR30546:SF25">
    <property type="entry name" value="NAD(P)H DEHYDROGENASE (QUINONE) FQR1-LIKE 3-RELATED"/>
    <property type="match status" value="1"/>
</dbReference>
<evidence type="ECO:0000313" key="3">
    <source>
        <dbReference type="Proteomes" id="UP001141806"/>
    </source>
</evidence>
<organism evidence="2 3">
    <name type="scientific">Protea cynaroides</name>
    <dbReference type="NCBI Taxonomy" id="273540"/>
    <lineage>
        <taxon>Eukaryota</taxon>
        <taxon>Viridiplantae</taxon>
        <taxon>Streptophyta</taxon>
        <taxon>Embryophyta</taxon>
        <taxon>Tracheophyta</taxon>
        <taxon>Spermatophyta</taxon>
        <taxon>Magnoliopsida</taxon>
        <taxon>Proteales</taxon>
        <taxon>Proteaceae</taxon>
        <taxon>Protea</taxon>
    </lineage>
</organism>
<dbReference type="AlphaFoldDB" id="A0A9Q0JTS7"/>
<evidence type="ECO:0008006" key="4">
    <source>
        <dbReference type="Google" id="ProtNLM"/>
    </source>
</evidence>
<evidence type="ECO:0000313" key="2">
    <source>
        <dbReference type="EMBL" id="KAJ4949953.1"/>
    </source>
</evidence>
<comment type="similarity">
    <text evidence="1">Belongs to the WrbA family.</text>
</comment>
<name>A0A9Q0JTS7_9MAGN</name>
<sequence>MKAPPKANNVTMINHEQLVEADDFLFGFPSRFEMMAALCQAFFDSSHELGDSHTLASKPAGIIWSISFHGGGQKNTVGANIKLENYIIQAAATPLILNSLSPTTDTFVDHNRFVISCLKYVHL</sequence>
<dbReference type="SUPFAM" id="SSF52218">
    <property type="entry name" value="Flavoproteins"/>
    <property type="match status" value="1"/>
</dbReference>
<protein>
    <recommendedName>
        <fullName evidence="4">NAD(P)H dehydrogenase (quinone)</fullName>
    </recommendedName>
</protein>
<dbReference type="EMBL" id="JAMYWD010000012">
    <property type="protein sequence ID" value="KAJ4949953.1"/>
    <property type="molecule type" value="Genomic_DNA"/>
</dbReference>
<accession>A0A9Q0JTS7</accession>
<keyword evidence="3" id="KW-1185">Reference proteome</keyword>
<dbReference type="InterPro" id="IPR029039">
    <property type="entry name" value="Flavoprotein-like_sf"/>
</dbReference>